<accession>A0AAV2CXQ4</accession>
<dbReference type="Proteomes" id="UP001497516">
    <property type="component" value="Chromosome 10"/>
</dbReference>
<evidence type="ECO:0000256" key="1">
    <source>
        <dbReference type="SAM" id="MobiDB-lite"/>
    </source>
</evidence>
<evidence type="ECO:0000313" key="3">
    <source>
        <dbReference type="Proteomes" id="UP001497516"/>
    </source>
</evidence>
<name>A0AAV2CXQ4_9ROSI</name>
<dbReference type="EMBL" id="OZ034814">
    <property type="protein sequence ID" value="CAL1360620.1"/>
    <property type="molecule type" value="Genomic_DNA"/>
</dbReference>
<feature type="region of interest" description="Disordered" evidence="1">
    <location>
        <begin position="22"/>
        <end position="75"/>
    </location>
</feature>
<gene>
    <name evidence="2" type="ORF">LTRI10_LOCUS8044</name>
</gene>
<keyword evidence="3" id="KW-1185">Reference proteome</keyword>
<proteinExistence type="predicted"/>
<dbReference type="AlphaFoldDB" id="A0AAV2CXQ4"/>
<protein>
    <submittedName>
        <fullName evidence="2">Uncharacterized protein</fullName>
    </submittedName>
</protein>
<reference evidence="2 3" key="1">
    <citation type="submission" date="2024-04" db="EMBL/GenBank/DDBJ databases">
        <authorList>
            <person name="Fracassetti M."/>
        </authorList>
    </citation>
    <scope>NUCLEOTIDE SEQUENCE [LARGE SCALE GENOMIC DNA]</scope>
</reference>
<evidence type="ECO:0000313" key="2">
    <source>
        <dbReference type="EMBL" id="CAL1360620.1"/>
    </source>
</evidence>
<organism evidence="2 3">
    <name type="scientific">Linum trigynum</name>
    <dbReference type="NCBI Taxonomy" id="586398"/>
    <lineage>
        <taxon>Eukaryota</taxon>
        <taxon>Viridiplantae</taxon>
        <taxon>Streptophyta</taxon>
        <taxon>Embryophyta</taxon>
        <taxon>Tracheophyta</taxon>
        <taxon>Spermatophyta</taxon>
        <taxon>Magnoliopsida</taxon>
        <taxon>eudicotyledons</taxon>
        <taxon>Gunneridae</taxon>
        <taxon>Pentapetalae</taxon>
        <taxon>rosids</taxon>
        <taxon>fabids</taxon>
        <taxon>Malpighiales</taxon>
        <taxon>Linaceae</taxon>
        <taxon>Linum</taxon>
    </lineage>
</organism>
<sequence length="97" mass="10536">MTPCKEGENWLSVETHITRGVMHDVVQRGPSTRVSSLAAKQGDKAQYQPDPASRPSSTHQPQDGPRSSKAMEVKTKTTVTKVVIKVITKAVTSSGYK</sequence>